<dbReference type="AlphaFoldDB" id="A0A5P2FYI7"/>
<accession>A0A5P2FYI7</accession>
<dbReference type="EMBL" id="CP044016">
    <property type="protein sequence ID" value="QES87997.1"/>
    <property type="molecule type" value="Genomic_DNA"/>
</dbReference>
<reference evidence="1 2" key="1">
    <citation type="submission" date="2019-09" db="EMBL/GenBank/DDBJ databases">
        <title>Complete genome sequence of Arachidicoccus sp. B3-10 isolated from apple orchard soil.</title>
        <authorList>
            <person name="Kim H.S."/>
            <person name="Han K.-I."/>
            <person name="Suh M.K."/>
            <person name="Lee K.C."/>
            <person name="Eom M.K."/>
            <person name="Kim J.-S."/>
            <person name="Kang S.W."/>
            <person name="Sin Y."/>
            <person name="Lee J.-S."/>
        </authorList>
    </citation>
    <scope>NUCLEOTIDE SEQUENCE [LARGE SCALE GENOMIC DNA]</scope>
    <source>
        <strain evidence="1 2">B3-10</strain>
    </source>
</reference>
<dbReference type="OrthoDB" id="9808260at2"/>
<sequence length="571" mass="65412">MQIRKVLPFLLFAFCFHKKVHAQSDFIPLGDPQEAFIKRMEIKFRNEPQLQFSTVRPYSRQRITEAYLRIDSLDRTGSIDGLLTDVDRADLQQYLTVNATWSPENKYQVNQSNKTFFKTPAHLFESYSDKFGIVVDPMLTFQYGKNKSMSTYQNSLGLSMHGNIGSHFGFFGSYTGNIEKDPGYVQDFIQAYQAVPGIGYYNNGKNGRINYNYWTGGITTNVGKHIDFELAYDKFFIGDGYRSLYLSDFSAPYLFLKMHFQTGRFEYTTAIARTYAPYGIVANGLDDQNRPSNYMVFHYFNFQPWRWLKLGFFENNMFNNEKNGGIQLGMLNPFIFNRAMSQNVGNSGKSSIGLDLKANVTSNVQLYGTILINEFVAKEVFNYGSGDWRNKHGIQFGAKYTDAFNVKNLDLLGEYNWVRPFTYTDKWNVNNYVHYNMPLADPLGANFHELIGVANYHPIPKLFFTAKIIGYKKGLDTTAEFGTSTQPLNGGDLLRPYTDAHAANGYVKVGDGIPLNGLFGSFQASYEILPNLFFDGNITFRKADIQGMPKNHTNYFSFGIRWNMARRNFEF</sequence>
<organism evidence="1 2">
    <name type="scientific">Rhizosphaericola mali</name>
    <dbReference type="NCBI Taxonomy" id="2545455"/>
    <lineage>
        <taxon>Bacteria</taxon>
        <taxon>Pseudomonadati</taxon>
        <taxon>Bacteroidota</taxon>
        <taxon>Chitinophagia</taxon>
        <taxon>Chitinophagales</taxon>
        <taxon>Chitinophagaceae</taxon>
        <taxon>Rhizosphaericola</taxon>
    </lineage>
</organism>
<evidence type="ECO:0000313" key="2">
    <source>
        <dbReference type="Proteomes" id="UP000292424"/>
    </source>
</evidence>
<dbReference type="Proteomes" id="UP000292424">
    <property type="component" value="Chromosome"/>
</dbReference>
<evidence type="ECO:0008006" key="3">
    <source>
        <dbReference type="Google" id="ProtNLM"/>
    </source>
</evidence>
<dbReference type="InterPro" id="IPR038636">
    <property type="entry name" value="Wzi_sf"/>
</dbReference>
<evidence type="ECO:0000313" key="1">
    <source>
        <dbReference type="EMBL" id="QES87997.1"/>
    </source>
</evidence>
<name>A0A5P2FYI7_9BACT</name>
<gene>
    <name evidence="1" type="ORF">E0W69_004725</name>
</gene>
<proteinExistence type="predicted"/>
<dbReference type="Gene3D" id="2.40.160.130">
    <property type="entry name" value="Capsule assembly protein Wzi"/>
    <property type="match status" value="1"/>
</dbReference>
<keyword evidence="2" id="KW-1185">Reference proteome</keyword>
<dbReference type="RefSeq" id="WP_131328884.1">
    <property type="nucleotide sequence ID" value="NZ_CP044016.1"/>
</dbReference>
<dbReference type="KEGG" id="arac:E0W69_004725"/>
<protein>
    <recommendedName>
        <fullName evidence="3">Capsule assembly Wzi family protein</fullName>
    </recommendedName>
</protein>